<reference evidence="3 4" key="1">
    <citation type="submission" date="2018-10" db="EMBL/GenBank/DDBJ databases">
        <title>Isolation from soil.</title>
        <authorList>
            <person name="Hu J."/>
        </authorList>
    </citation>
    <scope>NUCLEOTIDE SEQUENCE [LARGE SCALE GENOMIC DNA]</scope>
    <source>
        <strain evidence="3 4">NEAU-Ht49</strain>
    </source>
</reference>
<feature type="non-terminal residue" evidence="3">
    <location>
        <position position="1"/>
    </location>
</feature>
<accession>A0A3M2KVN4</accession>
<evidence type="ECO:0000313" key="4">
    <source>
        <dbReference type="Proteomes" id="UP000282674"/>
    </source>
</evidence>
<dbReference type="PANTHER" id="PTHR16305">
    <property type="entry name" value="TESTICULAR SOLUBLE ADENYLYL CYCLASE"/>
    <property type="match status" value="1"/>
</dbReference>
<dbReference type="Proteomes" id="UP000282674">
    <property type="component" value="Unassembled WGS sequence"/>
</dbReference>
<keyword evidence="4" id="KW-1185">Reference proteome</keyword>
<gene>
    <name evidence="3" type="ORF">EBO15_43485</name>
</gene>
<evidence type="ECO:0000313" key="3">
    <source>
        <dbReference type="EMBL" id="RMI28510.1"/>
    </source>
</evidence>
<dbReference type="GO" id="GO:0005737">
    <property type="term" value="C:cytoplasm"/>
    <property type="evidence" value="ECO:0007669"/>
    <property type="project" value="TreeGrafter"/>
</dbReference>
<organism evidence="3 4">
    <name type="scientific">Actinomadura harenae</name>
    <dbReference type="NCBI Taxonomy" id="2483351"/>
    <lineage>
        <taxon>Bacteria</taxon>
        <taxon>Bacillati</taxon>
        <taxon>Actinomycetota</taxon>
        <taxon>Actinomycetes</taxon>
        <taxon>Streptosporangiales</taxon>
        <taxon>Thermomonosporaceae</taxon>
        <taxon>Actinomadura</taxon>
    </lineage>
</organism>
<evidence type="ECO:0000256" key="2">
    <source>
        <dbReference type="ARBA" id="ARBA00022840"/>
    </source>
</evidence>
<dbReference type="GO" id="GO:0004016">
    <property type="term" value="F:adenylate cyclase activity"/>
    <property type="evidence" value="ECO:0007669"/>
    <property type="project" value="TreeGrafter"/>
</dbReference>
<comment type="caution">
    <text evidence="3">The sequence shown here is derived from an EMBL/GenBank/DDBJ whole genome shotgun (WGS) entry which is preliminary data.</text>
</comment>
<sequence>RGFRVAWGRCADGAAPAFWPWTEILRDAGGAAPGPLSGAASDPVRDPGRALFTLYEQVMDVLTGDGTPLAVVLDDLHWADVSSLRLLDFVAGAAGRHRLLVLATCRPEPGDHPGALRDTLAVLARTGERLELAPFTAGDVASYLRARRIPDEPEAVAGLVERTGGNPFYLGEVLRLRDGDDVPGGVRDVLEHRLARLPDETGTLLRAAAVTGRDLDADLLAAVTGTTAEDVMDALEPAVATGLLTEPPSGADYRFAHALVREALYAGLGRAERTRLHLRVAEALEPVLPASGAATLAHHFAKAGRRGADRAVRHAVR</sequence>
<dbReference type="EMBL" id="RFFG01000275">
    <property type="protein sequence ID" value="RMI28510.1"/>
    <property type="molecule type" value="Genomic_DNA"/>
</dbReference>
<protein>
    <recommendedName>
        <fullName evidence="5">LuxR family transcriptional regulator</fullName>
    </recommendedName>
</protein>
<keyword evidence="1" id="KW-0547">Nucleotide-binding</keyword>
<keyword evidence="2" id="KW-0067">ATP-binding</keyword>
<evidence type="ECO:0000256" key="1">
    <source>
        <dbReference type="ARBA" id="ARBA00022741"/>
    </source>
</evidence>
<evidence type="ECO:0008006" key="5">
    <source>
        <dbReference type="Google" id="ProtNLM"/>
    </source>
</evidence>
<name>A0A3M2KVN4_9ACTN</name>
<dbReference type="PANTHER" id="PTHR16305:SF35">
    <property type="entry name" value="TRANSCRIPTIONAL ACTIVATOR DOMAIN"/>
    <property type="match status" value="1"/>
</dbReference>
<dbReference type="GO" id="GO:0005524">
    <property type="term" value="F:ATP binding"/>
    <property type="evidence" value="ECO:0007669"/>
    <property type="project" value="UniProtKB-KW"/>
</dbReference>
<proteinExistence type="predicted"/>
<feature type="non-terminal residue" evidence="3">
    <location>
        <position position="317"/>
    </location>
</feature>
<dbReference type="AlphaFoldDB" id="A0A3M2KVN4"/>